<keyword evidence="1" id="KW-1133">Transmembrane helix</keyword>
<evidence type="ECO:0000313" key="4">
    <source>
        <dbReference type="Proteomes" id="UP001157914"/>
    </source>
</evidence>
<organism evidence="3 4">
    <name type="scientific">Roseibium denhamense</name>
    <dbReference type="NCBI Taxonomy" id="76305"/>
    <lineage>
        <taxon>Bacteria</taxon>
        <taxon>Pseudomonadati</taxon>
        <taxon>Pseudomonadota</taxon>
        <taxon>Alphaproteobacteria</taxon>
        <taxon>Hyphomicrobiales</taxon>
        <taxon>Stappiaceae</taxon>
        <taxon>Roseibium</taxon>
    </lineage>
</organism>
<keyword evidence="1" id="KW-0812">Transmembrane</keyword>
<dbReference type="EMBL" id="FXTT01000005">
    <property type="protein sequence ID" value="SMP32089.1"/>
    <property type="molecule type" value="Genomic_DNA"/>
</dbReference>
<evidence type="ECO:0000259" key="2">
    <source>
        <dbReference type="Pfam" id="PF00884"/>
    </source>
</evidence>
<dbReference type="Gene3D" id="3.40.720.10">
    <property type="entry name" value="Alkaline Phosphatase, subunit A"/>
    <property type="match status" value="1"/>
</dbReference>
<dbReference type="Pfam" id="PF00884">
    <property type="entry name" value="Sulfatase"/>
    <property type="match status" value="1"/>
</dbReference>
<sequence>MASSPQTSLRTAAAVVVATLALHLVLIQPNHPGAMTFGALTLFPLELPVLICGLLLIGAAPWAVWVRSTLVVVLLLIALLKIADVVMFTALSRGFNPVTDMPLIESGVDLAVRTMGGPLALAAAAAAALGLGLAAGGLWWATGVFTGLSLRVPLKPALGAVFAAFLLTVVAQIGQVMAGWTLPLKPPGAAFTARIGAERVVLVRQTLAGLKAFEAAAAQDAYAGQANLLDTIDRDVLLIFIESYGRTSFSTERYTTSHLEILETAETRLAELGIASRSGFLTAPTRGGQSWLSHATLSNGLWVADQASYGAVLSSSRNTLFHLAAAAGFRTAAVMPQITLEWPESDTMGFETVLAAKDLGYAGDPFNWVTMPDQFTLSAMHRLLRQGPADRNLFAQIALGSSHAPWVPVPELVDWSDVGDGRIFNTMAAAGDPPKVVWQDRDRVRDQYRLAIDYALTIVFDYIARQADRPPLVIVVGYHQPATFVALDERDHVPMHVVGPAHLVAKSERWGLVEGLVPAPDASARPMNELRNLILETFSTDGAADSEGAADAAGAP</sequence>
<feature type="transmembrane region" description="Helical" evidence="1">
    <location>
        <begin position="157"/>
        <end position="180"/>
    </location>
</feature>
<feature type="domain" description="Sulfatase N-terminal" evidence="2">
    <location>
        <begin position="235"/>
        <end position="483"/>
    </location>
</feature>
<accession>A0ABY1PF61</accession>
<proteinExistence type="predicted"/>
<dbReference type="SUPFAM" id="SSF53649">
    <property type="entry name" value="Alkaline phosphatase-like"/>
    <property type="match status" value="1"/>
</dbReference>
<dbReference type="RefSeq" id="WP_155194152.1">
    <property type="nucleotide sequence ID" value="NZ_BAAAEA010000001.1"/>
</dbReference>
<comment type="caution">
    <text evidence="3">The sequence shown here is derived from an EMBL/GenBank/DDBJ whole genome shotgun (WGS) entry which is preliminary data.</text>
</comment>
<keyword evidence="4" id="KW-1185">Reference proteome</keyword>
<protein>
    <submittedName>
        <fullName evidence="3">Sulfatase</fullName>
    </submittedName>
</protein>
<gene>
    <name evidence="3" type="ORF">SAMN06265374_3470</name>
</gene>
<feature type="transmembrane region" description="Helical" evidence="1">
    <location>
        <begin position="119"/>
        <end position="145"/>
    </location>
</feature>
<dbReference type="Proteomes" id="UP001157914">
    <property type="component" value="Unassembled WGS sequence"/>
</dbReference>
<dbReference type="InterPro" id="IPR017850">
    <property type="entry name" value="Alkaline_phosphatase_core_sf"/>
</dbReference>
<dbReference type="InterPro" id="IPR000917">
    <property type="entry name" value="Sulfatase_N"/>
</dbReference>
<name>A0ABY1PF61_9HYPH</name>
<keyword evidence="1" id="KW-0472">Membrane</keyword>
<evidence type="ECO:0000256" key="1">
    <source>
        <dbReference type="SAM" id="Phobius"/>
    </source>
</evidence>
<feature type="transmembrane region" description="Helical" evidence="1">
    <location>
        <begin position="69"/>
        <end position="91"/>
    </location>
</feature>
<reference evidence="3 4" key="1">
    <citation type="submission" date="2017-05" db="EMBL/GenBank/DDBJ databases">
        <authorList>
            <person name="Varghese N."/>
            <person name="Submissions S."/>
        </authorList>
    </citation>
    <scope>NUCLEOTIDE SEQUENCE [LARGE SCALE GENOMIC DNA]</scope>
    <source>
        <strain evidence="3 4">DSM 15949</strain>
    </source>
</reference>
<evidence type="ECO:0000313" key="3">
    <source>
        <dbReference type="EMBL" id="SMP32089.1"/>
    </source>
</evidence>
<feature type="transmembrane region" description="Helical" evidence="1">
    <location>
        <begin position="37"/>
        <end position="57"/>
    </location>
</feature>